<organism evidence="3 4">
    <name type="scientific">Phyllobacterium phragmitis</name>
    <dbReference type="NCBI Taxonomy" id="2670329"/>
    <lineage>
        <taxon>Bacteria</taxon>
        <taxon>Pseudomonadati</taxon>
        <taxon>Pseudomonadota</taxon>
        <taxon>Alphaproteobacteria</taxon>
        <taxon>Hyphomicrobiales</taxon>
        <taxon>Phyllobacteriaceae</taxon>
        <taxon>Phyllobacterium</taxon>
    </lineage>
</organism>
<feature type="compositionally biased region" description="Low complexity" evidence="1">
    <location>
        <begin position="322"/>
        <end position="341"/>
    </location>
</feature>
<name>A0A2S9IML9_9HYPH</name>
<feature type="non-terminal residue" evidence="3">
    <location>
        <position position="555"/>
    </location>
</feature>
<dbReference type="Gene3D" id="2.60.40.10">
    <property type="entry name" value="Immunoglobulins"/>
    <property type="match status" value="1"/>
</dbReference>
<dbReference type="AlphaFoldDB" id="A0A2S9IML9"/>
<comment type="caution">
    <text evidence="3">The sequence shown here is derived from an EMBL/GenBank/DDBJ whole genome shotgun (WGS) entry which is preliminary data.</text>
</comment>
<reference evidence="3 4" key="1">
    <citation type="submission" date="2018-02" db="EMBL/GenBank/DDBJ databases">
        <title>The draft genome of Phyllobacterium sp. 1N-3.</title>
        <authorList>
            <person name="Liu L."/>
            <person name="Li L."/>
            <person name="Zhang X."/>
            <person name="Wang T."/>
            <person name="Liang L."/>
        </authorList>
    </citation>
    <scope>NUCLEOTIDE SEQUENCE [LARGE SCALE GENOMIC DNA]</scope>
    <source>
        <strain evidence="3 4">1N-3</strain>
    </source>
</reference>
<dbReference type="InterPro" id="IPR047589">
    <property type="entry name" value="DUF11_rpt"/>
</dbReference>
<keyword evidence="4" id="KW-1185">Reference proteome</keyword>
<sequence>MLHTALLPAHQFVGYLSRAVKIRSGLPAAFAIALSAAAGLWSGGAEAQVSGSLTATDTPIPLYDLPAQPALAGGGGALWTGGTRNFPAEANGSGGDGVQVYRGVAARLQAPPAACTNGTATITASVRVVNNGPTAGAAYSGRLALFNSSNTMLATQTTFDHPVGTFRRLTATTTVPAADIAAGNVTAALWLETYHAGSKGWTADQFQATYSYSGCEADLSITKDDGVTTYTPGLDTSYTIVVTNNGPDDVTGAQITDPLPTGITQANWTCGGATGGAVCGAPSGTGAIDTTADLPSGASVTYTLGIGIPSSYSGSLTNTATVTAPDDATDSNTTNNTASDTDTMEPPPVSGACSPRAVTPAMTFTMAPLPATGSVGRSPATGWDASNPWIKQGGDYVLQWSFSEAIPAEQIQFGLFGVADVSVGATFTITLGAGSTATVGQMAVVAGQFTHNGSGVIRRVPATGTQVNGIFGFNGTGTITSLRITTNGVPAADYIAHNLYVRPACLTVQKVSEGDTGSFEFDMTNVVQADGTAVPSTTLTTTAEGTPVSSPAYNA</sequence>
<feature type="region of interest" description="Disordered" evidence="1">
    <location>
        <begin position="322"/>
        <end position="353"/>
    </location>
</feature>
<evidence type="ECO:0000313" key="4">
    <source>
        <dbReference type="Proteomes" id="UP000239434"/>
    </source>
</evidence>
<feature type="domain" description="DUF11" evidence="2">
    <location>
        <begin position="218"/>
        <end position="340"/>
    </location>
</feature>
<protein>
    <recommendedName>
        <fullName evidence="2">DUF11 domain-containing protein</fullName>
    </recommendedName>
</protein>
<dbReference type="Pfam" id="PF01345">
    <property type="entry name" value="DUF11"/>
    <property type="match status" value="1"/>
</dbReference>
<accession>A0A2S9IML9</accession>
<dbReference type="NCBIfam" id="TIGR01451">
    <property type="entry name" value="B_ant_repeat"/>
    <property type="match status" value="1"/>
</dbReference>
<evidence type="ECO:0000313" key="3">
    <source>
        <dbReference type="EMBL" id="PRD41779.1"/>
    </source>
</evidence>
<evidence type="ECO:0000256" key="1">
    <source>
        <dbReference type="SAM" id="MobiDB-lite"/>
    </source>
</evidence>
<proteinExistence type="predicted"/>
<dbReference type="EMBL" id="PVBR01000017">
    <property type="protein sequence ID" value="PRD41779.1"/>
    <property type="molecule type" value="Genomic_DNA"/>
</dbReference>
<dbReference type="RefSeq" id="WP_158259905.1">
    <property type="nucleotide sequence ID" value="NZ_PVBR01000017.1"/>
</dbReference>
<dbReference type="Proteomes" id="UP000239434">
    <property type="component" value="Unassembled WGS sequence"/>
</dbReference>
<dbReference type="InterPro" id="IPR001434">
    <property type="entry name" value="OmcB-like_DUF11"/>
</dbReference>
<dbReference type="InterPro" id="IPR013783">
    <property type="entry name" value="Ig-like_fold"/>
</dbReference>
<gene>
    <name evidence="3" type="ORF">C5748_20190</name>
</gene>
<evidence type="ECO:0000259" key="2">
    <source>
        <dbReference type="Pfam" id="PF01345"/>
    </source>
</evidence>